<dbReference type="Proteomes" id="UP000077852">
    <property type="component" value="Unassembled WGS sequence"/>
</dbReference>
<dbReference type="RefSeq" id="WP_081270825.1">
    <property type="nucleotide sequence ID" value="NZ_LVHG01000081.1"/>
</dbReference>
<dbReference type="GO" id="GO:0005886">
    <property type="term" value="C:plasma membrane"/>
    <property type="evidence" value="ECO:0007669"/>
    <property type="project" value="UniProtKB-SubCell"/>
</dbReference>
<gene>
    <name evidence="8" type="ORF">A3K87_29015</name>
</gene>
<dbReference type="InterPro" id="IPR018076">
    <property type="entry name" value="T2SS_GspF_dom"/>
</dbReference>
<evidence type="ECO:0000256" key="3">
    <source>
        <dbReference type="ARBA" id="ARBA00022692"/>
    </source>
</evidence>
<dbReference type="EMBL" id="LVHG01000081">
    <property type="protein sequence ID" value="OAK58286.1"/>
    <property type="molecule type" value="Genomic_DNA"/>
</dbReference>
<name>A0AA91I896_VARPD</name>
<evidence type="ECO:0000256" key="6">
    <source>
        <dbReference type="SAM" id="Phobius"/>
    </source>
</evidence>
<reference evidence="8 9" key="1">
    <citation type="submission" date="2016-03" db="EMBL/GenBank/DDBJ databases">
        <title>Genome sequence of Variovorax paradoxus KB5.</title>
        <authorList>
            <person name="Jeong H."/>
            <person name="Hong C.E."/>
            <person name="Jo S.H."/>
            <person name="Park J.M."/>
        </authorList>
    </citation>
    <scope>NUCLEOTIDE SEQUENCE [LARGE SCALE GENOMIC DNA]</scope>
    <source>
        <strain evidence="8 9">KB5</strain>
    </source>
</reference>
<evidence type="ECO:0000313" key="9">
    <source>
        <dbReference type="Proteomes" id="UP000077852"/>
    </source>
</evidence>
<organism evidence="8 9">
    <name type="scientific">Variovorax paradoxus</name>
    <dbReference type="NCBI Taxonomy" id="34073"/>
    <lineage>
        <taxon>Bacteria</taxon>
        <taxon>Pseudomonadati</taxon>
        <taxon>Pseudomonadota</taxon>
        <taxon>Betaproteobacteria</taxon>
        <taxon>Burkholderiales</taxon>
        <taxon>Comamonadaceae</taxon>
        <taxon>Variovorax</taxon>
    </lineage>
</organism>
<keyword evidence="4 6" id="KW-1133">Transmembrane helix</keyword>
<dbReference type="Pfam" id="PF00482">
    <property type="entry name" value="T2SSF"/>
    <property type="match status" value="1"/>
</dbReference>
<accession>A0AA91I896</accession>
<keyword evidence="2" id="KW-1003">Cell membrane</keyword>
<feature type="transmembrane region" description="Helical" evidence="6">
    <location>
        <begin position="274"/>
        <end position="296"/>
    </location>
</feature>
<protein>
    <submittedName>
        <fullName evidence="8">Secretion system protein</fullName>
    </submittedName>
</protein>
<feature type="transmembrane region" description="Helical" evidence="6">
    <location>
        <begin position="130"/>
        <end position="149"/>
    </location>
</feature>
<evidence type="ECO:0000259" key="7">
    <source>
        <dbReference type="Pfam" id="PF00482"/>
    </source>
</evidence>
<evidence type="ECO:0000256" key="2">
    <source>
        <dbReference type="ARBA" id="ARBA00022475"/>
    </source>
</evidence>
<dbReference type="PANTHER" id="PTHR35007:SF1">
    <property type="entry name" value="PILUS ASSEMBLY PROTEIN"/>
    <property type="match status" value="1"/>
</dbReference>
<comment type="caution">
    <text evidence="8">The sequence shown here is derived from an EMBL/GenBank/DDBJ whole genome shotgun (WGS) entry which is preliminary data.</text>
</comment>
<evidence type="ECO:0000313" key="8">
    <source>
        <dbReference type="EMBL" id="OAK58286.1"/>
    </source>
</evidence>
<feature type="transmembrane region" description="Helical" evidence="6">
    <location>
        <begin position="308"/>
        <end position="327"/>
    </location>
</feature>
<proteinExistence type="predicted"/>
<keyword evidence="5 6" id="KW-0472">Membrane</keyword>
<evidence type="ECO:0000256" key="5">
    <source>
        <dbReference type="ARBA" id="ARBA00023136"/>
    </source>
</evidence>
<dbReference type="AlphaFoldDB" id="A0AA91I896"/>
<keyword evidence="3 6" id="KW-0812">Transmembrane</keyword>
<sequence length="330" mass="35469">MREGLLVVACIALVLAAAGLLMWQWAKTRQARQATERHLNQQILASATAATAAPLPSRDLSSDNFASGLKDPWLDAELSAAATATPVGLLERALPERLVGVVDPRMAALAIGAILLLSLAAGLFGGWLAALGALAFLALAAAFAVWLRLQKFRRKLIGQLPAYIDAMVRLITIGNSTQAAFQLAIATTAEPLRGQLERSASLVRAGMDLDRALHQTAANVRIEEMFLLASILGLGVRYGGRADLLLERVGNFMRDREQAEHELIAMSSETRLSAWILGLLPVGVGAFFIVTNPSYFMGMWHDGTGRNMILFAAGFQLLGAALLYRLARLT</sequence>
<evidence type="ECO:0000256" key="4">
    <source>
        <dbReference type="ARBA" id="ARBA00022989"/>
    </source>
</evidence>
<comment type="subcellular location">
    <subcellularLocation>
        <location evidence="1">Cell membrane</location>
        <topology evidence="1">Multi-pass membrane protein</topology>
    </subcellularLocation>
</comment>
<dbReference type="PANTHER" id="PTHR35007">
    <property type="entry name" value="INTEGRAL MEMBRANE PROTEIN-RELATED"/>
    <property type="match status" value="1"/>
</dbReference>
<feature type="transmembrane region" description="Helical" evidence="6">
    <location>
        <begin position="106"/>
        <end position="124"/>
    </location>
</feature>
<feature type="domain" description="Type II secretion system protein GspF" evidence="7">
    <location>
        <begin position="164"/>
        <end position="289"/>
    </location>
</feature>
<feature type="transmembrane region" description="Helical" evidence="6">
    <location>
        <begin position="6"/>
        <end position="23"/>
    </location>
</feature>
<evidence type="ECO:0000256" key="1">
    <source>
        <dbReference type="ARBA" id="ARBA00004651"/>
    </source>
</evidence>